<evidence type="ECO:0000313" key="4">
    <source>
        <dbReference type="Proteomes" id="UP000644660"/>
    </source>
</evidence>
<evidence type="ECO:0000313" key="3">
    <source>
        <dbReference type="EMBL" id="CAB4254121.1"/>
    </source>
</evidence>
<dbReference type="RefSeq" id="XP_041405965.1">
    <property type="nucleotide sequence ID" value="XM_041550031.1"/>
</dbReference>
<organism evidence="3 4">
    <name type="scientific">Maudiozyma barnettii</name>
    <dbReference type="NCBI Taxonomy" id="61262"/>
    <lineage>
        <taxon>Eukaryota</taxon>
        <taxon>Fungi</taxon>
        <taxon>Dikarya</taxon>
        <taxon>Ascomycota</taxon>
        <taxon>Saccharomycotina</taxon>
        <taxon>Saccharomycetes</taxon>
        <taxon>Saccharomycetales</taxon>
        <taxon>Saccharomycetaceae</taxon>
        <taxon>Maudiozyma</taxon>
    </lineage>
</organism>
<name>A0A8H2VEN5_9SACH</name>
<feature type="compositionally biased region" description="Polar residues" evidence="2">
    <location>
        <begin position="254"/>
        <end position="266"/>
    </location>
</feature>
<dbReference type="AlphaFoldDB" id="A0A8H2VEN5"/>
<proteinExistence type="predicted"/>
<feature type="compositionally biased region" description="Polar residues" evidence="2">
    <location>
        <begin position="177"/>
        <end position="189"/>
    </location>
</feature>
<feature type="coiled-coil region" evidence="1">
    <location>
        <begin position="516"/>
        <end position="543"/>
    </location>
</feature>
<evidence type="ECO:0000256" key="1">
    <source>
        <dbReference type="SAM" id="Coils"/>
    </source>
</evidence>
<feature type="region of interest" description="Disordered" evidence="2">
    <location>
        <begin position="162"/>
        <end position="216"/>
    </location>
</feature>
<dbReference type="OrthoDB" id="4068598at2759"/>
<keyword evidence="1" id="KW-0175">Coiled coil</keyword>
<accession>A0A8H2VEN5</accession>
<evidence type="ECO:0000256" key="2">
    <source>
        <dbReference type="SAM" id="MobiDB-lite"/>
    </source>
</evidence>
<feature type="compositionally biased region" description="Low complexity" evidence="2">
    <location>
        <begin position="194"/>
        <end position="209"/>
    </location>
</feature>
<protein>
    <submittedName>
        <fullName evidence="3">Similar to Saccharomyces cerevisiae YAL028W FRT2 Tail-anchored ER membrane protein, interacts with homolog Frt1p</fullName>
    </submittedName>
</protein>
<reference evidence="3 4" key="1">
    <citation type="submission" date="2020-05" db="EMBL/GenBank/DDBJ databases">
        <authorList>
            <person name="Casaregola S."/>
            <person name="Devillers H."/>
            <person name="Grondin C."/>
        </authorList>
    </citation>
    <scope>NUCLEOTIDE SEQUENCE [LARGE SCALE GENOMIC DNA]</scope>
    <source>
        <strain evidence="3 4">CLIB 1767</strain>
    </source>
</reference>
<comment type="caution">
    <text evidence="3">The sequence shown here is derived from an EMBL/GenBank/DDBJ whole genome shotgun (WGS) entry which is preliminary data.</text>
</comment>
<dbReference type="EMBL" id="CAEFZW010000003">
    <property type="protein sequence ID" value="CAB4254121.1"/>
    <property type="molecule type" value="Genomic_DNA"/>
</dbReference>
<dbReference type="GeneID" id="64857105"/>
<feature type="compositionally biased region" description="Polar residues" evidence="2">
    <location>
        <begin position="288"/>
        <end position="298"/>
    </location>
</feature>
<sequence length="596" mass="67428">MDLLVDRMERKDREGVPTFLSMGGQNNRWRMEKLRAPSMGERSSRDIPSKLQKSPIIAVNNVPITTMGINADEQDRSIVNLQRYFTNGYDEHAMISDSESEDESRSYSQGKQLHGHASNRPATTSKSIRKPQSADPVFDFSAAGTGMFSDLEFNFPVSPKNHTLAVSHSPSRILPSASMSTTEESLNSPRESRNGSMSEMSSMGRRNSMFLSTPSSAFMKNGRSMSSHFSSTSSMNNKKRLVNQFLKPSEMENEASQMQYHSGQWHQTHRPSTSSSSALSSLHGPFRTMTSSSSSNEVNLPRRESNNSSTSSSYTQLHNVLFKDLDATQQQQSPSLLSTTTTTGMQGWTLNSSKSSAFSSMMNMYELNTFEDSKSVIPATATPEFRSVDYKGIKDTTTTNNKDSRDVLKQPQHRGLLQNNTEDPDMSLYYEKHIHRSLSNLQTKLRDTFQNSVIQEETKFTSMLQHFDQLTEDYEKVNESIRELRQVVDTNYDTNVKQRFNLTDEASFQCQMNCTMVECVNDLQSLEARMRACQDKLTSQKETIRKLDNLLVVENSLRELDKNTLSVHKYKYFVCDVVLVAVLAIAVMLYRQTPSI</sequence>
<feature type="region of interest" description="Disordered" evidence="2">
    <location>
        <begin position="252"/>
        <end position="313"/>
    </location>
</feature>
<dbReference type="Proteomes" id="UP000644660">
    <property type="component" value="Unassembled WGS sequence"/>
</dbReference>
<keyword evidence="4" id="KW-1185">Reference proteome</keyword>
<feature type="compositionally biased region" description="Low complexity" evidence="2">
    <location>
        <begin position="272"/>
        <end position="282"/>
    </location>
</feature>
<feature type="region of interest" description="Disordered" evidence="2">
    <location>
        <begin position="95"/>
        <end position="133"/>
    </location>
</feature>
<gene>
    <name evidence="3" type="ORF">KABA2_03S13046</name>
</gene>